<reference evidence="10" key="1">
    <citation type="submission" date="2024-03" db="EMBL/GenBank/DDBJ databases">
        <title>WGS assembly of Saponaria officinalis var. Norfolk2.</title>
        <authorList>
            <person name="Jenkins J."/>
            <person name="Shu S."/>
            <person name="Grimwood J."/>
            <person name="Barry K."/>
            <person name="Goodstein D."/>
            <person name="Schmutz J."/>
            <person name="Leebens-Mack J."/>
            <person name="Osbourn A."/>
        </authorList>
    </citation>
    <scope>NUCLEOTIDE SEQUENCE [LARGE SCALE GENOMIC DNA]</scope>
    <source>
        <strain evidence="10">JIC</strain>
    </source>
</reference>
<proteinExistence type="inferred from homology"/>
<comment type="subcellular location">
    <subcellularLocation>
        <location evidence="1 8">Cell membrane</location>
        <topology evidence="1 8">Multi-pass membrane protein</topology>
    </subcellularLocation>
</comment>
<protein>
    <recommendedName>
        <fullName evidence="8">CASP-like protein</fullName>
    </recommendedName>
</protein>
<evidence type="ECO:0000256" key="1">
    <source>
        <dbReference type="ARBA" id="ARBA00004651"/>
    </source>
</evidence>
<dbReference type="InterPro" id="IPR006702">
    <property type="entry name" value="CASP_dom"/>
</dbReference>
<dbReference type="InterPro" id="IPR006459">
    <property type="entry name" value="CASP/CASPL"/>
</dbReference>
<evidence type="ECO:0000259" key="9">
    <source>
        <dbReference type="Pfam" id="PF04535"/>
    </source>
</evidence>
<keyword evidence="7 8" id="KW-0472">Membrane</keyword>
<evidence type="ECO:0000256" key="5">
    <source>
        <dbReference type="ARBA" id="ARBA00022692"/>
    </source>
</evidence>
<dbReference type="Proteomes" id="UP001443914">
    <property type="component" value="Unassembled WGS sequence"/>
</dbReference>
<evidence type="ECO:0000256" key="6">
    <source>
        <dbReference type="ARBA" id="ARBA00022989"/>
    </source>
</evidence>
<comment type="caution">
    <text evidence="8">Lacks conserved residue(s) required for the propagation of feature annotation.</text>
</comment>
<keyword evidence="6 8" id="KW-1133">Transmembrane helix</keyword>
<accession>A0AAW1H0M5</accession>
<dbReference type="NCBIfam" id="TIGR01569">
    <property type="entry name" value="A_tha_TIGR01569"/>
    <property type="match status" value="1"/>
</dbReference>
<dbReference type="GO" id="GO:0005886">
    <property type="term" value="C:plasma membrane"/>
    <property type="evidence" value="ECO:0007669"/>
    <property type="project" value="UniProtKB-SubCell"/>
</dbReference>
<feature type="transmembrane region" description="Helical" evidence="8">
    <location>
        <begin position="66"/>
        <end position="88"/>
    </location>
</feature>
<dbReference type="AlphaFoldDB" id="A0AAW1H0M5"/>
<feature type="transmembrane region" description="Helical" evidence="8">
    <location>
        <begin position="151"/>
        <end position="170"/>
    </location>
</feature>
<name>A0AAW1H0M5_SAPOF</name>
<sequence length="188" mass="20670">MQQNTKNIEEGNHGQNWVYLVQIGLRAIALGTSLAASCLTFTCKQTALVFDVPMDAKYSYTSAFKFYAYATAITSVFALLSLILTLFLRWKATLKGNIHFLFFMHDLVMTILMVGGTAGATAIGYVGKYGNDHAGWVPICDNFHAFCHKAMLATLLGYLSFFSFFALTVISATKSDHHASTVAQVQDI</sequence>
<dbReference type="InterPro" id="IPR044173">
    <property type="entry name" value="CASPL"/>
</dbReference>
<feature type="domain" description="Casparian strip membrane protein" evidence="9">
    <location>
        <begin position="20"/>
        <end position="162"/>
    </location>
</feature>
<organism evidence="10 11">
    <name type="scientific">Saponaria officinalis</name>
    <name type="common">Common soapwort</name>
    <name type="synonym">Lychnis saponaria</name>
    <dbReference type="NCBI Taxonomy" id="3572"/>
    <lineage>
        <taxon>Eukaryota</taxon>
        <taxon>Viridiplantae</taxon>
        <taxon>Streptophyta</taxon>
        <taxon>Embryophyta</taxon>
        <taxon>Tracheophyta</taxon>
        <taxon>Spermatophyta</taxon>
        <taxon>Magnoliopsida</taxon>
        <taxon>eudicotyledons</taxon>
        <taxon>Gunneridae</taxon>
        <taxon>Pentapetalae</taxon>
        <taxon>Caryophyllales</taxon>
        <taxon>Caryophyllaceae</taxon>
        <taxon>Caryophylleae</taxon>
        <taxon>Saponaria</taxon>
    </lineage>
</organism>
<feature type="transmembrane region" description="Helical" evidence="8">
    <location>
        <begin position="100"/>
        <end position="126"/>
    </location>
</feature>
<evidence type="ECO:0000256" key="7">
    <source>
        <dbReference type="ARBA" id="ARBA00023136"/>
    </source>
</evidence>
<dbReference type="PANTHER" id="PTHR36488">
    <property type="entry name" value="CASP-LIKE PROTEIN 1U1"/>
    <property type="match status" value="1"/>
</dbReference>
<dbReference type="PANTHER" id="PTHR36488:SF8">
    <property type="entry name" value="CASP-LIKE PROTEIN 1U1"/>
    <property type="match status" value="1"/>
</dbReference>
<comment type="caution">
    <text evidence="10">The sequence shown here is derived from an EMBL/GenBank/DDBJ whole genome shotgun (WGS) entry which is preliminary data.</text>
</comment>
<dbReference type="EMBL" id="JBDFQZ010000013">
    <property type="protein sequence ID" value="KAK9668959.1"/>
    <property type="molecule type" value="Genomic_DNA"/>
</dbReference>
<comment type="subunit">
    <text evidence="3 8">Homodimer and heterodimers.</text>
</comment>
<evidence type="ECO:0000313" key="11">
    <source>
        <dbReference type="Proteomes" id="UP001443914"/>
    </source>
</evidence>
<comment type="similarity">
    <text evidence="2 8">Belongs to the Casparian strip membrane proteins (CASP) family.</text>
</comment>
<evidence type="ECO:0000313" key="10">
    <source>
        <dbReference type="EMBL" id="KAK9668959.1"/>
    </source>
</evidence>
<keyword evidence="5 8" id="KW-0812">Transmembrane</keyword>
<gene>
    <name evidence="10" type="ORF">RND81_13G098900</name>
</gene>
<keyword evidence="11" id="KW-1185">Reference proteome</keyword>
<keyword evidence="4 8" id="KW-1003">Cell membrane</keyword>
<evidence type="ECO:0000256" key="8">
    <source>
        <dbReference type="RuleBase" id="RU361233"/>
    </source>
</evidence>
<evidence type="ECO:0000256" key="2">
    <source>
        <dbReference type="ARBA" id="ARBA00007651"/>
    </source>
</evidence>
<dbReference type="Pfam" id="PF04535">
    <property type="entry name" value="CASP_dom"/>
    <property type="match status" value="1"/>
</dbReference>
<evidence type="ECO:0000256" key="3">
    <source>
        <dbReference type="ARBA" id="ARBA00011489"/>
    </source>
</evidence>
<evidence type="ECO:0000256" key="4">
    <source>
        <dbReference type="ARBA" id="ARBA00022475"/>
    </source>
</evidence>